<reference evidence="2" key="1">
    <citation type="journal article" date="2022" name="bioRxiv">
        <title>Sequencing and chromosome-scale assembly of the giantPleurodeles waltlgenome.</title>
        <authorList>
            <person name="Brown T."/>
            <person name="Elewa A."/>
            <person name="Iarovenko S."/>
            <person name="Subramanian E."/>
            <person name="Araus A.J."/>
            <person name="Petzold A."/>
            <person name="Susuki M."/>
            <person name="Suzuki K.-i.T."/>
            <person name="Hayashi T."/>
            <person name="Toyoda A."/>
            <person name="Oliveira C."/>
            <person name="Osipova E."/>
            <person name="Leigh N.D."/>
            <person name="Simon A."/>
            <person name="Yun M.H."/>
        </authorList>
    </citation>
    <scope>NUCLEOTIDE SEQUENCE</scope>
    <source>
        <strain evidence="2">20211129_DDA</strain>
        <tissue evidence="2">Liver</tissue>
    </source>
</reference>
<feature type="compositionally biased region" description="Pro residues" evidence="1">
    <location>
        <begin position="1"/>
        <end position="11"/>
    </location>
</feature>
<dbReference type="AlphaFoldDB" id="A0AAV7VAP7"/>
<comment type="caution">
    <text evidence="2">The sequence shown here is derived from an EMBL/GenBank/DDBJ whole genome shotgun (WGS) entry which is preliminary data.</text>
</comment>
<protein>
    <submittedName>
        <fullName evidence="2">Uncharacterized protein</fullName>
    </submittedName>
</protein>
<dbReference type="EMBL" id="JANPWB010000003">
    <property type="protein sequence ID" value="KAJ1198418.1"/>
    <property type="molecule type" value="Genomic_DNA"/>
</dbReference>
<evidence type="ECO:0000313" key="3">
    <source>
        <dbReference type="Proteomes" id="UP001066276"/>
    </source>
</evidence>
<feature type="region of interest" description="Disordered" evidence="1">
    <location>
        <begin position="1"/>
        <end position="84"/>
    </location>
</feature>
<keyword evidence="3" id="KW-1185">Reference proteome</keyword>
<evidence type="ECO:0000256" key="1">
    <source>
        <dbReference type="SAM" id="MobiDB-lite"/>
    </source>
</evidence>
<sequence length="84" mass="8162">MGPHRTPPAAPTIPAAARGDGPPKARSLLFCLPAARTTTGSGGTSSATSAAKVWEHRSPAASGASAWARGSSEAGTTPPGAQAV</sequence>
<evidence type="ECO:0000313" key="2">
    <source>
        <dbReference type="EMBL" id="KAJ1198418.1"/>
    </source>
</evidence>
<gene>
    <name evidence="2" type="ORF">NDU88_002259</name>
</gene>
<accession>A0AAV7VAP7</accession>
<feature type="compositionally biased region" description="Low complexity" evidence="1">
    <location>
        <begin position="34"/>
        <end position="51"/>
    </location>
</feature>
<name>A0AAV7VAP7_PLEWA</name>
<feature type="compositionally biased region" description="Low complexity" evidence="1">
    <location>
        <begin position="59"/>
        <end position="75"/>
    </location>
</feature>
<dbReference type="Proteomes" id="UP001066276">
    <property type="component" value="Chromosome 2_1"/>
</dbReference>
<organism evidence="2 3">
    <name type="scientific">Pleurodeles waltl</name>
    <name type="common">Iberian ribbed newt</name>
    <dbReference type="NCBI Taxonomy" id="8319"/>
    <lineage>
        <taxon>Eukaryota</taxon>
        <taxon>Metazoa</taxon>
        <taxon>Chordata</taxon>
        <taxon>Craniata</taxon>
        <taxon>Vertebrata</taxon>
        <taxon>Euteleostomi</taxon>
        <taxon>Amphibia</taxon>
        <taxon>Batrachia</taxon>
        <taxon>Caudata</taxon>
        <taxon>Salamandroidea</taxon>
        <taxon>Salamandridae</taxon>
        <taxon>Pleurodelinae</taxon>
        <taxon>Pleurodeles</taxon>
    </lineage>
</organism>
<proteinExistence type="predicted"/>